<sequence>MLLSWRNSHLALPGTPHCGISMTNHRKKRKRLKNLNSHMRRLRSDMEEISKDQKMIKEGQRQVREKFAAVELECEQLRKETNLIMQQSANTQIRLAFMFQILKARANEEFDKAAKLTCALRELIARDNKQTKTMAPVAGTCSNK</sequence>
<dbReference type="PANTHER" id="PTHR48248">
    <property type="entry name" value="UVR DOMAIN-CONTAINING PROTEIN"/>
    <property type="match status" value="1"/>
</dbReference>
<name>A0A6J1BH14_9ROSI</name>
<dbReference type="RefSeq" id="XP_021298803.1">
    <property type="nucleotide sequence ID" value="XM_021443128.1"/>
</dbReference>
<dbReference type="GeneID" id="110427573"/>
<proteinExistence type="predicted"/>
<reference evidence="3 4" key="1">
    <citation type="submission" date="2025-04" db="UniProtKB">
        <authorList>
            <consortium name="RefSeq"/>
        </authorList>
    </citation>
    <scope>IDENTIFICATION</scope>
    <source>
        <tissue evidence="3 4">Leaf</tissue>
    </source>
</reference>
<evidence type="ECO:0000313" key="2">
    <source>
        <dbReference type="Proteomes" id="UP000504621"/>
    </source>
</evidence>
<feature type="coiled-coil region" evidence="1">
    <location>
        <begin position="25"/>
        <end position="80"/>
    </location>
</feature>
<evidence type="ECO:0000256" key="1">
    <source>
        <dbReference type="SAM" id="Coils"/>
    </source>
</evidence>
<evidence type="ECO:0000313" key="4">
    <source>
        <dbReference type="RefSeq" id="XP_021298803.1"/>
    </source>
</evidence>
<dbReference type="OrthoDB" id="978406at2759"/>
<dbReference type="PANTHER" id="PTHR48248:SF5">
    <property type="entry name" value="UVR DOMAIN-CONTAINING PROTEIN"/>
    <property type="match status" value="1"/>
</dbReference>
<dbReference type="Proteomes" id="UP000504621">
    <property type="component" value="Unplaced"/>
</dbReference>
<keyword evidence="2" id="KW-1185">Reference proteome</keyword>
<dbReference type="RefSeq" id="XP_021298802.1">
    <property type="nucleotide sequence ID" value="XM_021443127.1"/>
</dbReference>
<keyword evidence="1" id="KW-0175">Coiled coil</keyword>
<evidence type="ECO:0000313" key="3">
    <source>
        <dbReference type="RefSeq" id="XP_021298802.1"/>
    </source>
</evidence>
<organism evidence="2 3">
    <name type="scientific">Herrania umbratica</name>
    <dbReference type="NCBI Taxonomy" id="108875"/>
    <lineage>
        <taxon>Eukaryota</taxon>
        <taxon>Viridiplantae</taxon>
        <taxon>Streptophyta</taxon>
        <taxon>Embryophyta</taxon>
        <taxon>Tracheophyta</taxon>
        <taxon>Spermatophyta</taxon>
        <taxon>Magnoliopsida</taxon>
        <taxon>eudicotyledons</taxon>
        <taxon>Gunneridae</taxon>
        <taxon>Pentapetalae</taxon>
        <taxon>rosids</taxon>
        <taxon>malvids</taxon>
        <taxon>Malvales</taxon>
        <taxon>Malvaceae</taxon>
        <taxon>Byttnerioideae</taxon>
        <taxon>Herrania</taxon>
    </lineage>
</organism>
<accession>A0A6J1BH14</accession>
<gene>
    <name evidence="3 4" type="primary">LOC110427573</name>
</gene>
<dbReference type="AlphaFoldDB" id="A0A6J1BH14"/>
<protein>
    <submittedName>
        <fullName evidence="3 4">Uncharacterized protein LOC110427573</fullName>
    </submittedName>
</protein>